<dbReference type="Pfam" id="PF00498">
    <property type="entry name" value="FHA"/>
    <property type="match status" value="1"/>
</dbReference>
<evidence type="ECO:0000259" key="4">
    <source>
        <dbReference type="PROSITE" id="PS50006"/>
    </source>
</evidence>
<dbReference type="CDD" id="cd00060">
    <property type="entry name" value="FHA"/>
    <property type="match status" value="1"/>
</dbReference>
<dbReference type="PANTHER" id="PTHR23308">
    <property type="entry name" value="NUCLEAR INHIBITOR OF PROTEIN PHOSPHATASE-1"/>
    <property type="match status" value="1"/>
</dbReference>
<feature type="transmembrane region" description="Helical" evidence="3">
    <location>
        <begin position="6"/>
        <end position="28"/>
    </location>
</feature>
<evidence type="ECO:0000256" key="1">
    <source>
        <dbReference type="ARBA" id="ARBA00022553"/>
    </source>
</evidence>
<evidence type="ECO:0000256" key="2">
    <source>
        <dbReference type="SAM" id="MobiDB-lite"/>
    </source>
</evidence>
<gene>
    <name evidence="5" type="ORF">GCM10009846_30530</name>
</gene>
<dbReference type="InterPro" id="IPR050923">
    <property type="entry name" value="Cell_Proc_Reg/RNA_Proc"/>
</dbReference>
<dbReference type="SUPFAM" id="SSF49879">
    <property type="entry name" value="SMAD/FHA domain"/>
    <property type="match status" value="1"/>
</dbReference>
<reference evidence="6" key="1">
    <citation type="journal article" date="2019" name="Int. J. Syst. Evol. Microbiol.">
        <title>The Global Catalogue of Microorganisms (GCM) 10K type strain sequencing project: providing services to taxonomists for standard genome sequencing and annotation.</title>
        <authorList>
            <consortium name="The Broad Institute Genomics Platform"/>
            <consortium name="The Broad Institute Genome Sequencing Center for Infectious Disease"/>
            <person name="Wu L."/>
            <person name="Ma J."/>
        </authorList>
    </citation>
    <scope>NUCLEOTIDE SEQUENCE [LARGE SCALE GENOMIC DNA]</scope>
    <source>
        <strain evidence="6">JCM 16026</strain>
    </source>
</reference>
<proteinExistence type="predicted"/>
<keyword evidence="3" id="KW-0812">Transmembrane</keyword>
<feature type="region of interest" description="Disordered" evidence="2">
    <location>
        <begin position="41"/>
        <end position="86"/>
    </location>
</feature>
<dbReference type="Gene3D" id="2.60.200.20">
    <property type="match status" value="1"/>
</dbReference>
<keyword evidence="6" id="KW-1185">Reference proteome</keyword>
<keyword evidence="3" id="KW-1133">Transmembrane helix</keyword>
<evidence type="ECO:0000256" key="3">
    <source>
        <dbReference type="SAM" id="Phobius"/>
    </source>
</evidence>
<dbReference type="InterPro" id="IPR008984">
    <property type="entry name" value="SMAD_FHA_dom_sf"/>
</dbReference>
<keyword evidence="1" id="KW-0597">Phosphoprotein</keyword>
<evidence type="ECO:0000313" key="6">
    <source>
        <dbReference type="Proteomes" id="UP001501599"/>
    </source>
</evidence>
<name>A0ABP5MT22_9MICO</name>
<feature type="domain" description="FHA" evidence="4">
    <location>
        <begin position="114"/>
        <end position="163"/>
    </location>
</feature>
<feature type="compositionally biased region" description="Low complexity" evidence="2">
    <location>
        <begin position="58"/>
        <end position="86"/>
    </location>
</feature>
<dbReference type="SMART" id="SM00240">
    <property type="entry name" value="FHA"/>
    <property type="match status" value="1"/>
</dbReference>
<dbReference type="PROSITE" id="PS50006">
    <property type="entry name" value="FHA_DOMAIN"/>
    <property type="match status" value="1"/>
</dbReference>
<evidence type="ECO:0000313" key="5">
    <source>
        <dbReference type="EMBL" id="GAA2176493.1"/>
    </source>
</evidence>
<feature type="compositionally biased region" description="Pro residues" evidence="2">
    <location>
        <begin position="47"/>
        <end position="57"/>
    </location>
</feature>
<dbReference type="InterPro" id="IPR000253">
    <property type="entry name" value="FHA_dom"/>
</dbReference>
<accession>A0ABP5MT22</accession>
<sequence length="186" mass="19427">MSELTLFLLRVGFLVLLWVFIFIVVYSLRSDLFASRITRLQQQGSPSPTPSAAPATPPSSRAAAPAASPDAATTVTTMGRGSRTAPAAARAASRLVVTGGPRAGLEVDLPSTGLTIGRSSSAGLQVKDDYTSSNHARLVLDGDAWRIEDLGSTNGTFVAGRRVTGSSPASPGVELRIGTTTFELRR</sequence>
<organism evidence="5 6">
    <name type="scientific">Agrococcus versicolor</name>
    <dbReference type="NCBI Taxonomy" id="501482"/>
    <lineage>
        <taxon>Bacteria</taxon>
        <taxon>Bacillati</taxon>
        <taxon>Actinomycetota</taxon>
        <taxon>Actinomycetes</taxon>
        <taxon>Micrococcales</taxon>
        <taxon>Microbacteriaceae</taxon>
        <taxon>Agrococcus</taxon>
    </lineage>
</organism>
<dbReference type="EMBL" id="BAAAQT010000008">
    <property type="protein sequence ID" value="GAA2176493.1"/>
    <property type="molecule type" value="Genomic_DNA"/>
</dbReference>
<dbReference type="Proteomes" id="UP001501599">
    <property type="component" value="Unassembled WGS sequence"/>
</dbReference>
<dbReference type="RefSeq" id="WP_344344945.1">
    <property type="nucleotide sequence ID" value="NZ_BAAAQT010000008.1"/>
</dbReference>
<comment type="caution">
    <text evidence="5">The sequence shown here is derived from an EMBL/GenBank/DDBJ whole genome shotgun (WGS) entry which is preliminary data.</text>
</comment>
<protein>
    <submittedName>
        <fullName evidence="5">FHA domain-containing protein</fullName>
    </submittedName>
</protein>
<keyword evidence="3" id="KW-0472">Membrane</keyword>